<comment type="caution">
    <text evidence="6">The sequence shown here is derived from an EMBL/GenBank/DDBJ whole genome shotgun (WGS) entry which is preliminary data.</text>
</comment>
<dbReference type="Gene3D" id="3.90.226.10">
    <property type="entry name" value="2-enoyl-CoA Hydratase, Chain A, domain 1"/>
    <property type="match status" value="1"/>
</dbReference>
<gene>
    <name evidence="6" type="ORF">HCN56_15515</name>
</gene>
<dbReference type="EC" id="3.1.2.4" evidence="2"/>
<protein>
    <recommendedName>
        <fullName evidence="2">3-hydroxyisobutyryl-CoA hydrolase</fullName>
        <ecNumber evidence="2">3.1.2.4</ecNumber>
    </recommendedName>
</protein>
<keyword evidence="6" id="KW-0413">Isomerase</keyword>
<dbReference type="AlphaFoldDB" id="A0A7X6D2U2"/>
<evidence type="ECO:0000313" key="6">
    <source>
        <dbReference type="EMBL" id="NJQ06953.1"/>
    </source>
</evidence>
<feature type="region of interest" description="Disordered" evidence="4">
    <location>
        <begin position="322"/>
        <end position="343"/>
    </location>
</feature>
<dbReference type="Proteomes" id="UP000578686">
    <property type="component" value="Unassembled WGS sequence"/>
</dbReference>
<accession>A0A7X6D2U2</accession>
<dbReference type="InterPro" id="IPR032259">
    <property type="entry name" value="HIBYL-CoA-H"/>
</dbReference>
<name>A0A7X6D2U2_9ACTN</name>
<dbReference type="InterPro" id="IPR045004">
    <property type="entry name" value="ECH_dom"/>
</dbReference>
<evidence type="ECO:0000256" key="2">
    <source>
        <dbReference type="ARBA" id="ARBA00011915"/>
    </source>
</evidence>
<comment type="catalytic activity">
    <reaction evidence="1">
        <text>3-hydroxy-2-methylpropanoyl-CoA + H2O = 3-hydroxy-2-methylpropanoate + CoA + H(+)</text>
        <dbReference type="Rhea" id="RHEA:20888"/>
        <dbReference type="ChEBI" id="CHEBI:11805"/>
        <dbReference type="ChEBI" id="CHEBI:15377"/>
        <dbReference type="ChEBI" id="CHEBI:15378"/>
        <dbReference type="ChEBI" id="CHEBI:57287"/>
        <dbReference type="ChEBI" id="CHEBI:57340"/>
        <dbReference type="EC" id="3.1.2.4"/>
    </reaction>
</comment>
<sequence>MTPGGADDAPVLRHVEGEAGFLTLNRPRALNSLNHTMVLAVEEALVTWERDPSVRTVVLTGSGDRGLCAGGDVRAVYDDIRTSGESAAADASERFWHDEYRMNARIARFPKPYVAVMDGLVLGGGVGVSAHGSVRVVTERSLVGMPETTIGFVPDVGGSYLLSRAPGELGTHLALTAGPVGPGDALLCGLADHFVPSESLPELLTAVATEPAEEVVARLATTAPPAPLAEARAWIDHCYAADGVEEILRRLRAAGVPEADAAADVIAVKSPTALKVTLAALRRARELPSLDDVLRQEYRVSCAMLAVPDFVEGVRAQLVDKDRNPTWSPATPEEVTEEDVERCFAPRPGRELELPWEADGTS</sequence>
<dbReference type="EMBL" id="JAAVJD010000119">
    <property type="protein sequence ID" value="NJQ06953.1"/>
    <property type="molecule type" value="Genomic_DNA"/>
</dbReference>
<evidence type="ECO:0000313" key="7">
    <source>
        <dbReference type="Proteomes" id="UP000578686"/>
    </source>
</evidence>
<evidence type="ECO:0000256" key="1">
    <source>
        <dbReference type="ARBA" id="ARBA00001709"/>
    </source>
</evidence>
<dbReference type="Pfam" id="PF16113">
    <property type="entry name" value="ECH_2"/>
    <property type="match status" value="1"/>
</dbReference>
<organism evidence="6 7">
    <name type="scientific">Streptomyces lonarensis</name>
    <dbReference type="NCBI Taxonomy" id="700599"/>
    <lineage>
        <taxon>Bacteria</taxon>
        <taxon>Bacillati</taxon>
        <taxon>Actinomycetota</taxon>
        <taxon>Actinomycetes</taxon>
        <taxon>Kitasatosporales</taxon>
        <taxon>Streptomycetaceae</taxon>
        <taxon>Streptomyces</taxon>
    </lineage>
</organism>
<dbReference type="PANTHER" id="PTHR43176:SF3">
    <property type="entry name" value="3-HYDROXYISOBUTYRYL-COA HYDROLASE, MITOCHONDRIAL"/>
    <property type="match status" value="1"/>
</dbReference>
<evidence type="ECO:0000256" key="3">
    <source>
        <dbReference type="ARBA" id="ARBA00022801"/>
    </source>
</evidence>
<keyword evidence="3" id="KW-0378">Hydrolase</keyword>
<dbReference type="RefSeq" id="WP_167971552.1">
    <property type="nucleotide sequence ID" value="NZ_BHZG01000252.1"/>
</dbReference>
<dbReference type="GO" id="GO:0003860">
    <property type="term" value="F:3-hydroxyisobutyryl-CoA hydrolase activity"/>
    <property type="evidence" value="ECO:0007669"/>
    <property type="project" value="UniProtKB-EC"/>
</dbReference>
<feature type="domain" description="Enoyl-CoA hydratase/isomerase" evidence="5">
    <location>
        <begin position="20"/>
        <end position="344"/>
    </location>
</feature>
<dbReference type="NCBIfam" id="NF004127">
    <property type="entry name" value="PRK05617.1"/>
    <property type="match status" value="1"/>
</dbReference>
<dbReference type="InterPro" id="IPR029045">
    <property type="entry name" value="ClpP/crotonase-like_dom_sf"/>
</dbReference>
<dbReference type="GO" id="GO:0006574">
    <property type="term" value="P:L-valine catabolic process"/>
    <property type="evidence" value="ECO:0007669"/>
    <property type="project" value="TreeGrafter"/>
</dbReference>
<evidence type="ECO:0000259" key="5">
    <source>
        <dbReference type="Pfam" id="PF16113"/>
    </source>
</evidence>
<dbReference type="GO" id="GO:0016853">
    <property type="term" value="F:isomerase activity"/>
    <property type="evidence" value="ECO:0007669"/>
    <property type="project" value="UniProtKB-KW"/>
</dbReference>
<evidence type="ECO:0000256" key="4">
    <source>
        <dbReference type="SAM" id="MobiDB-lite"/>
    </source>
</evidence>
<proteinExistence type="predicted"/>
<dbReference type="GO" id="GO:0005829">
    <property type="term" value="C:cytosol"/>
    <property type="evidence" value="ECO:0007669"/>
    <property type="project" value="TreeGrafter"/>
</dbReference>
<dbReference type="CDD" id="cd06558">
    <property type="entry name" value="crotonase-like"/>
    <property type="match status" value="1"/>
</dbReference>
<dbReference type="SUPFAM" id="SSF52096">
    <property type="entry name" value="ClpP/crotonase"/>
    <property type="match status" value="1"/>
</dbReference>
<reference evidence="6 7" key="1">
    <citation type="submission" date="2020-03" db="EMBL/GenBank/DDBJ databases">
        <title>Draft genome of Streptomyces sp. ventii, isolated from the Axial Seamount in the Pacific Ocean, and resequencing of the two type strains Streptomyces lonarensis strain NCL 716 and Streptomyces bohaiensis strain 11A07.</title>
        <authorList>
            <person name="Loughran R.M."/>
            <person name="Pfannmuller K.M."/>
            <person name="Wasson B.J."/>
            <person name="Deadmond M.C."/>
            <person name="Paddock B.E."/>
            <person name="Koyack M.J."/>
            <person name="Gallegos D.A."/>
            <person name="Mitchell E.A."/>
            <person name="Ushijima B."/>
            <person name="Saw J.H."/>
            <person name="Mcphail K.L."/>
            <person name="Videau P."/>
        </authorList>
    </citation>
    <scope>NUCLEOTIDE SEQUENCE [LARGE SCALE GENOMIC DNA]</scope>
    <source>
        <strain evidence="6 7">NCL716</strain>
    </source>
</reference>
<keyword evidence="7" id="KW-1185">Reference proteome</keyword>
<dbReference type="PANTHER" id="PTHR43176">
    <property type="entry name" value="3-HYDROXYISOBUTYRYL-COA HYDROLASE-RELATED"/>
    <property type="match status" value="1"/>
</dbReference>